<protein>
    <submittedName>
        <fullName evidence="1">Uncharacterized protein</fullName>
    </submittedName>
</protein>
<dbReference type="EMBL" id="BT085961">
    <property type="protein sequence ID" value="ACR36314.1"/>
    <property type="molecule type" value="mRNA"/>
</dbReference>
<organism evidence="1">
    <name type="scientific">Zea mays</name>
    <name type="common">Maize</name>
    <dbReference type="NCBI Taxonomy" id="4577"/>
    <lineage>
        <taxon>Eukaryota</taxon>
        <taxon>Viridiplantae</taxon>
        <taxon>Streptophyta</taxon>
        <taxon>Embryophyta</taxon>
        <taxon>Tracheophyta</taxon>
        <taxon>Spermatophyta</taxon>
        <taxon>Magnoliopsida</taxon>
        <taxon>Liliopsida</taxon>
        <taxon>Poales</taxon>
        <taxon>Poaceae</taxon>
        <taxon>PACMAD clade</taxon>
        <taxon>Panicoideae</taxon>
        <taxon>Andropogonodae</taxon>
        <taxon>Andropogoneae</taxon>
        <taxon>Tripsacinae</taxon>
        <taxon>Zea</taxon>
    </lineage>
</organism>
<reference evidence="1" key="1">
    <citation type="journal article" date="2009" name="PLoS Genet.">
        <title>Sequencing, mapping, and analysis of 27,455 maize full-length cDNAs.</title>
        <authorList>
            <person name="Soderlund C."/>
            <person name="Descour A."/>
            <person name="Kudrna D."/>
            <person name="Bomhoff M."/>
            <person name="Boyd L."/>
            <person name="Currie J."/>
            <person name="Angelova A."/>
            <person name="Collura K."/>
            <person name="Wissotski M."/>
            <person name="Ashley E."/>
            <person name="Morrow D."/>
            <person name="Fernandes J."/>
            <person name="Walbot V."/>
            <person name="Yu Y."/>
        </authorList>
    </citation>
    <scope>NUCLEOTIDE SEQUENCE</scope>
    <source>
        <strain evidence="1">B73</strain>
    </source>
</reference>
<proteinExistence type="evidence at transcript level"/>
<reference evidence="1" key="2">
    <citation type="submission" date="2012-06" db="EMBL/GenBank/DDBJ databases">
        <authorList>
            <person name="Yu Y."/>
            <person name="Currie J."/>
            <person name="Lomeli R."/>
            <person name="Angelova A."/>
            <person name="Collura K."/>
            <person name="Wissotski M."/>
            <person name="Campos D."/>
            <person name="Kudrna D."/>
            <person name="Golser W."/>
            <person name="Ashely E."/>
            <person name="Descour A."/>
            <person name="Fernandes J."/>
            <person name="Soderlund C."/>
            <person name="Walbot V."/>
        </authorList>
    </citation>
    <scope>NUCLEOTIDE SEQUENCE</scope>
    <source>
        <strain evidence="1">B73</strain>
    </source>
</reference>
<evidence type="ECO:0000313" key="1">
    <source>
        <dbReference type="EMBL" id="ACR36314.1"/>
    </source>
</evidence>
<sequence>MPIHTAPGSSDCQYTQPQKQANISHTTLAATFLKGIWRPTPSPEPWLGSGCPVGVALASITKPYERNQERQPLHTVPVLTRIAPSAVCNKMRGTTTATYVTHH</sequence>
<dbReference type="AlphaFoldDB" id="C4J564"/>
<accession>C4J564</accession>
<name>C4J564_MAIZE</name>